<dbReference type="GeneID" id="63829364"/>
<gene>
    <name evidence="1" type="ORF">LAESUDRAFT_757643</name>
</gene>
<dbReference type="EMBL" id="KV427615">
    <property type="protein sequence ID" value="KZT08408.1"/>
    <property type="molecule type" value="Genomic_DNA"/>
</dbReference>
<dbReference type="InParanoid" id="A0A165F538"/>
<accession>A0A165F538</accession>
<evidence type="ECO:0000313" key="1">
    <source>
        <dbReference type="EMBL" id="KZT08408.1"/>
    </source>
</evidence>
<reference evidence="1 2" key="1">
    <citation type="journal article" date="2016" name="Mol. Biol. Evol.">
        <title>Comparative Genomics of Early-Diverging Mushroom-Forming Fungi Provides Insights into the Origins of Lignocellulose Decay Capabilities.</title>
        <authorList>
            <person name="Nagy L.G."/>
            <person name="Riley R."/>
            <person name="Tritt A."/>
            <person name="Adam C."/>
            <person name="Daum C."/>
            <person name="Floudas D."/>
            <person name="Sun H."/>
            <person name="Yadav J.S."/>
            <person name="Pangilinan J."/>
            <person name="Larsson K.H."/>
            <person name="Matsuura K."/>
            <person name="Barry K."/>
            <person name="Labutti K."/>
            <person name="Kuo R."/>
            <person name="Ohm R.A."/>
            <person name="Bhattacharya S.S."/>
            <person name="Shirouzu T."/>
            <person name="Yoshinaga Y."/>
            <person name="Martin F.M."/>
            <person name="Grigoriev I.V."/>
            <person name="Hibbett D.S."/>
        </authorList>
    </citation>
    <scope>NUCLEOTIDE SEQUENCE [LARGE SCALE GENOMIC DNA]</scope>
    <source>
        <strain evidence="1 2">93-53</strain>
    </source>
</reference>
<evidence type="ECO:0000313" key="2">
    <source>
        <dbReference type="Proteomes" id="UP000076871"/>
    </source>
</evidence>
<keyword evidence="2" id="KW-1185">Reference proteome</keyword>
<sequence>MNLDNPQHDDFVVVRRDERFGGFEELKHKDGSAANIQFFRKSVTPLNHQEFDDMLKLQKHIMADNPFGTVYPVYTHDGYKWVLMSIVHEEKTRSSA</sequence>
<protein>
    <recommendedName>
        <fullName evidence="3">Aminoglycoside phosphotransferase domain-containing protein</fullName>
    </recommendedName>
</protein>
<dbReference type="Proteomes" id="UP000076871">
    <property type="component" value="Unassembled WGS sequence"/>
</dbReference>
<organism evidence="1 2">
    <name type="scientific">Laetiporus sulphureus 93-53</name>
    <dbReference type="NCBI Taxonomy" id="1314785"/>
    <lineage>
        <taxon>Eukaryota</taxon>
        <taxon>Fungi</taxon>
        <taxon>Dikarya</taxon>
        <taxon>Basidiomycota</taxon>
        <taxon>Agaricomycotina</taxon>
        <taxon>Agaricomycetes</taxon>
        <taxon>Polyporales</taxon>
        <taxon>Laetiporus</taxon>
    </lineage>
</organism>
<proteinExistence type="predicted"/>
<dbReference type="AlphaFoldDB" id="A0A165F538"/>
<evidence type="ECO:0008006" key="3">
    <source>
        <dbReference type="Google" id="ProtNLM"/>
    </source>
</evidence>
<dbReference type="OrthoDB" id="3252968at2759"/>
<dbReference type="RefSeq" id="XP_040766148.1">
    <property type="nucleotide sequence ID" value="XM_040912336.1"/>
</dbReference>
<name>A0A165F538_9APHY</name>